<name>A0A9W2ZMU1_BIOGL</name>
<evidence type="ECO:0000313" key="1">
    <source>
        <dbReference type="Proteomes" id="UP001165740"/>
    </source>
</evidence>
<dbReference type="OrthoDB" id="6170777at2759"/>
<proteinExistence type="predicted"/>
<accession>A0A9W2ZMU1</accession>
<sequence length="169" mass="19578">MSYKQERAAFTTFKSNYTELHQDLTRFFQELPGRLKRRAPTGLSDVKVIPTIMSPSDEFFNVDEADLVLKKWQEVVDATKFVLLNIVSYVTENNQEWFQEQKKKLDWWFDVLSGQANLLRLETSTVEKLREARAGIGSANRGTADLREKIEMRKKQDTINSLKTLLTAS</sequence>
<gene>
    <name evidence="2" type="primary">LOC106077096</name>
</gene>
<protein>
    <submittedName>
        <fullName evidence="2">Uncharacterized protein LOC106077096 isoform X1</fullName>
    </submittedName>
</protein>
<keyword evidence="1" id="KW-1185">Reference proteome</keyword>
<reference evidence="2" key="1">
    <citation type="submission" date="2025-08" db="UniProtKB">
        <authorList>
            <consortium name="RefSeq"/>
        </authorList>
    </citation>
    <scope>IDENTIFICATION</scope>
</reference>
<dbReference type="RefSeq" id="XP_055876391.1">
    <property type="nucleotide sequence ID" value="XM_056020416.1"/>
</dbReference>
<dbReference type="GeneID" id="106077096"/>
<dbReference type="Proteomes" id="UP001165740">
    <property type="component" value="Chromosome 1"/>
</dbReference>
<dbReference type="AlphaFoldDB" id="A0A9W2ZMU1"/>
<evidence type="ECO:0000313" key="2">
    <source>
        <dbReference type="RefSeq" id="XP_055876391.1"/>
    </source>
</evidence>
<organism evidence="1 2">
    <name type="scientific">Biomphalaria glabrata</name>
    <name type="common">Bloodfluke planorb</name>
    <name type="synonym">Freshwater snail</name>
    <dbReference type="NCBI Taxonomy" id="6526"/>
    <lineage>
        <taxon>Eukaryota</taxon>
        <taxon>Metazoa</taxon>
        <taxon>Spiralia</taxon>
        <taxon>Lophotrochozoa</taxon>
        <taxon>Mollusca</taxon>
        <taxon>Gastropoda</taxon>
        <taxon>Heterobranchia</taxon>
        <taxon>Euthyneura</taxon>
        <taxon>Panpulmonata</taxon>
        <taxon>Hygrophila</taxon>
        <taxon>Lymnaeoidea</taxon>
        <taxon>Planorbidae</taxon>
        <taxon>Biomphalaria</taxon>
    </lineage>
</organism>